<dbReference type="GO" id="GO:0005634">
    <property type="term" value="C:nucleus"/>
    <property type="evidence" value="ECO:0007669"/>
    <property type="project" value="UniProtKB-SubCell"/>
</dbReference>
<dbReference type="InterPro" id="IPR037197">
    <property type="entry name" value="WWE_dom_sf"/>
</dbReference>
<dbReference type="KEGG" id="bspl:114862148"/>
<dbReference type="InterPro" id="IPR004170">
    <property type="entry name" value="WWE_dom"/>
</dbReference>
<sequence length="340" mass="38717">MASGGKRYEWQMQVGGEWLPIDNDHVIESHYCRPGAKGISLNTQHGKVFIDFDDLQTTDPALKVQRVTFLPQGQAEDVGWYFRDDILWREYGSQGSSMASSSVNSRDVEQQYILNSQGTFRFRVGSTGYRLDFSNMAQLNCNTGLRRNVRRRPKFTPAPVSHNPASAPPVTPPSQLPGGGYKWEFMGEEGVWTEYQAHICSFNSAAIEAQYQLNPQGQLLFSIRRFSYTLDFSRMCQINNKIGTTRAVRRTLNDGSQQTSGLGTQPRWQFKDINGIWTDYSKSTRHCSVSSPEIELQYQQDPSGIMNFNTMTFSYELDFSAMTQRNLSTNTTRSVRRLDQ</sequence>
<dbReference type="UniPathway" id="UPA00143"/>
<dbReference type="OrthoDB" id="24952at2759"/>
<dbReference type="SMART" id="SM00678">
    <property type="entry name" value="WWE"/>
    <property type="match status" value="2"/>
</dbReference>
<dbReference type="GO" id="GO:1990404">
    <property type="term" value="F:NAD+-protein mono-ADP-ribosyltransferase activity"/>
    <property type="evidence" value="ECO:0007669"/>
    <property type="project" value="TreeGrafter"/>
</dbReference>
<dbReference type="Pfam" id="PF02825">
    <property type="entry name" value="WWE"/>
    <property type="match status" value="3"/>
</dbReference>
<keyword evidence="5" id="KW-1185">Reference proteome</keyword>
<dbReference type="RefSeq" id="XP_029017986.1">
    <property type="nucleotide sequence ID" value="XM_029162153.3"/>
</dbReference>
<dbReference type="GO" id="GO:0016567">
    <property type="term" value="P:protein ubiquitination"/>
    <property type="evidence" value="ECO:0007669"/>
    <property type="project" value="UniProtKB-UniPathway"/>
</dbReference>
<gene>
    <name evidence="6" type="primary">si:ch211-244b2.3</name>
</gene>
<dbReference type="SUPFAM" id="SSF117839">
    <property type="entry name" value="WWE domain"/>
    <property type="match status" value="3"/>
</dbReference>
<dbReference type="GeneID" id="114862148"/>
<dbReference type="Proteomes" id="UP000515150">
    <property type="component" value="Chromosome 9"/>
</dbReference>
<evidence type="ECO:0000256" key="1">
    <source>
        <dbReference type="ARBA" id="ARBA00004123"/>
    </source>
</evidence>
<dbReference type="PROSITE" id="PS50918">
    <property type="entry name" value="WWE"/>
    <property type="match status" value="3"/>
</dbReference>
<evidence type="ECO:0000313" key="5">
    <source>
        <dbReference type="Proteomes" id="UP000515150"/>
    </source>
</evidence>
<dbReference type="PANTHER" id="PTHR45740:SF14">
    <property type="entry name" value="NOVEL PROTEIN"/>
    <property type="match status" value="1"/>
</dbReference>
<organism evidence="5 6">
    <name type="scientific">Betta splendens</name>
    <name type="common">Siamese fighting fish</name>
    <dbReference type="NCBI Taxonomy" id="158456"/>
    <lineage>
        <taxon>Eukaryota</taxon>
        <taxon>Metazoa</taxon>
        <taxon>Chordata</taxon>
        <taxon>Craniata</taxon>
        <taxon>Vertebrata</taxon>
        <taxon>Euteleostomi</taxon>
        <taxon>Actinopterygii</taxon>
        <taxon>Neopterygii</taxon>
        <taxon>Teleostei</taxon>
        <taxon>Neoteleostei</taxon>
        <taxon>Acanthomorphata</taxon>
        <taxon>Anabantaria</taxon>
        <taxon>Anabantiformes</taxon>
        <taxon>Anabantoidei</taxon>
        <taxon>Osphronemidae</taxon>
        <taxon>Betta</taxon>
    </lineage>
</organism>
<dbReference type="Pfam" id="PF23466">
    <property type="entry name" value="WWE_4"/>
    <property type="match status" value="1"/>
</dbReference>
<evidence type="ECO:0000256" key="4">
    <source>
        <dbReference type="ARBA" id="ARBA00024347"/>
    </source>
</evidence>
<dbReference type="GO" id="GO:0003950">
    <property type="term" value="F:NAD+ poly-ADP-ribosyltransferase activity"/>
    <property type="evidence" value="ECO:0007669"/>
    <property type="project" value="TreeGrafter"/>
</dbReference>
<keyword evidence="3" id="KW-0539">Nucleus</keyword>
<dbReference type="GO" id="GO:0008270">
    <property type="term" value="F:zinc ion binding"/>
    <property type="evidence" value="ECO:0007669"/>
    <property type="project" value="InterPro"/>
</dbReference>
<dbReference type="InterPro" id="IPR051712">
    <property type="entry name" value="ARTD-AVP"/>
</dbReference>
<comment type="pathway">
    <text evidence="2">Protein modification; protein ubiquitination.</text>
</comment>
<name>A0A6P7NEA2_BETSP</name>
<comment type="similarity">
    <text evidence="4">Belongs to the ARTD/PARP family.</text>
</comment>
<evidence type="ECO:0000256" key="2">
    <source>
        <dbReference type="ARBA" id="ARBA00004906"/>
    </source>
</evidence>
<dbReference type="InterPro" id="IPR018123">
    <property type="entry name" value="WWE-dom_subgr"/>
</dbReference>
<comment type="subcellular location">
    <subcellularLocation>
        <location evidence="1">Nucleus</location>
    </subcellularLocation>
</comment>
<proteinExistence type="inferred from homology"/>
<protein>
    <submittedName>
        <fullName evidence="6">Protein mono-ADP-ribosyltransferase PARP12</fullName>
    </submittedName>
</protein>
<dbReference type="FunCoup" id="A0A6P7NEA2">
    <property type="interactions" value="31"/>
</dbReference>
<accession>A0A6P7NEA2</accession>
<dbReference type="AlphaFoldDB" id="A0A6P7NEA2"/>
<dbReference type="PANTHER" id="PTHR45740">
    <property type="entry name" value="POLY [ADP-RIBOSE] POLYMERASE"/>
    <property type="match status" value="1"/>
</dbReference>
<evidence type="ECO:0000313" key="6">
    <source>
        <dbReference type="RefSeq" id="XP_029017986.1"/>
    </source>
</evidence>
<dbReference type="Gene3D" id="3.30.720.50">
    <property type="match status" value="3"/>
</dbReference>
<reference evidence="6" key="1">
    <citation type="submission" date="2025-08" db="UniProtKB">
        <authorList>
            <consortium name="RefSeq"/>
        </authorList>
    </citation>
    <scope>IDENTIFICATION</scope>
</reference>
<evidence type="ECO:0000256" key="3">
    <source>
        <dbReference type="ARBA" id="ARBA00023242"/>
    </source>
</evidence>